<gene>
    <name evidence="1" type="ORF">ACOLOM_LOCUS7469</name>
</gene>
<name>A0ACA9N5E5_9GLOM</name>
<comment type="caution">
    <text evidence="1">The sequence shown here is derived from an EMBL/GenBank/DDBJ whole genome shotgun (WGS) entry which is preliminary data.</text>
</comment>
<keyword evidence="2" id="KW-1185">Reference proteome</keyword>
<evidence type="ECO:0000313" key="2">
    <source>
        <dbReference type="Proteomes" id="UP000789525"/>
    </source>
</evidence>
<accession>A0ACA9N5E5</accession>
<dbReference type="EMBL" id="CAJVPT010017279">
    <property type="protein sequence ID" value="CAG8625233.1"/>
    <property type="molecule type" value="Genomic_DNA"/>
</dbReference>
<protein>
    <submittedName>
        <fullName evidence="1">6214_t:CDS:1</fullName>
    </submittedName>
</protein>
<feature type="non-terminal residue" evidence="1">
    <location>
        <position position="305"/>
    </location>
</feature>
<reference evidence="1" key="1">
    <citation type="submission" date="2021-06" db="EMBL/GenBank/DDBJ databases">
        <authorList>
            <person name="Kallberg Y."/>
            <person name="Tangrot J."/>
            <person name="Rosling A."/>
        </authorList>
    </citation>
    <scope>NUCLEOTIDE SEQUENCE</scope>
    <source>
        <strain evidence="1">CL356</strain>
    </source>
</reference>
<proteinExistence type="predicted"/>
<organism evidence="1 2">
    <name type="scientific">Acaulospora colombiana</name>
    <dbReference type="NCBI Taxonomy" id="27376"/>
    <lineage>
        <taxon>Eukaryota</taxon>
        <taxon>Fungi</taxon>
        <taxon>Fungi incertae sedis</taxon>
        <taxon>Mucoromycota</taxon>
        <taxon>Glomeromycotina</taxon>
        <taxon>Glomeromycetes</taxon>
        <taxon>Diversisporales</taxon>
        <taxon>Acaulosporaceae</taxon>
        <taxon>Acaulospora</taxon>
    </lineage>
</organism>
<dbReference type="Proteomes" id="UP000789525">
    <property type="component" value="Unassembled WGS sequence"/>
</dbReference>
<evidence type="ECO:0000313" key="1">
    <source>
        <dbReference type="EMBL" id="CAG8625233.1"/>
    </source>
</evidence>
<sequence length="305" mass="35567">MDEILRGLLASSHDKVVKRKFVEKLTISIYEMPAEEWKLLCNFSYDLVKEQTTAFHAEIGDYILAWIARSQEQIYLDHFNSEVLERRFTDSISSIYQNLRAAVKVIKHKNVAYFSDKENVEKDLELLKVRTEEYFATCKGRHDWQILYVSMFYDLPKLIPADRNSVIQMLINGLANLSNASVEGDFIDKSMTLIEFMWGESYLYNRKTRKDALLVLKYMLLGCQSQNLFSTIVSMIPDVLDVMSVEDEQREVLIDFSTLIQCLMHRSPDHPQYKLISQRIEDLKMKKKVGLQNLGNTCFMNSVIQ</sequence>